<organism evidence="1 2">
    <name type="scientific">Zopfia rhizophila CBS 207.26</name>
    <dbReference type="NCBI Taxonomy" id="1314779"/>
    <lineage>
        <taxon>Eukaryota</taxon>
        <taxon>Fungi</taxon>
        <taxon>Dikarya</taxon>
        <taxon>Ascomycota</taxon>
        <taxon>Pezizomycotina</taxon>
        <taxon>Dothideomycetes</taxon>
        <taxon>Dothideomycetes incertae sedis</taxon>
        <taxon>Zopfiaceae</taxon>
        <taxon>Zopfia</taxon>
    </lineage>
</organism>
<protein>
    <submittedName>
        <fullName evidence="1">Uncharacterized protein</fullName>
    </submittedName>
</protein>
<dbReference type="Proteomes" id="UP000800200">
    <property type="component" value="Unassembled WGS sequence"/>
</dbReference>
<evidence type="ECO:0000313" key="2">
    <source>
        <dbReference type="Proteomes" id="UP000800200"/>
    </source>
</evidence>
<proteinExistence type="predicted"/>
<name>A0A6A6D6H3_9PEZI</name>
<dbReference type="OrthoDB" id="3223416at2759"/>
<feature type="non-terminal residue" evidence="1">
    <location>
        <position position="1"/>
    </location>
</feature>
<gene>
    <name evidence="1" type="ORF">K469DRAFT_612502</name>
</gene>
<keyword evidence="2" id="KW-1185">Reference proteome</keyword>
<sequence length="62" mass="6861">IKSGVKGLLFATNTTGTGHFTKYLTNKETVVIMAPFKDRKGLDHIILANRPCNKQQKFPQGS</sequence>
<evidence type="ECO:0000313" key="1">
    <source>
        <dbReference type="EMBL" id="KAF2174967.1"/>
    </source>
</evidence>
<dbReference type="AlphaFoldDB" id="A0A6A6D6H3"/>
<dbReference type="EMBL" id="ML994757">
    <property type="protein sequence ID" value="KAF2174967.1"/>
    <property type="molecule type" value="Genomic_DNA"/>
</dbReference>
<reference evidence="1" key="1">
    <citation type="journal article" date="2020" name="Stud. Mycol.">
        <title>101 Dothideomycetes genomes: a test case for predicting lifestyles and emergence of pathogens.</title>
        <authorList>
            <person name="Haridas S."/>
            <person name="Albert R."/>
            <person name="Binder M."/>
            <person name="Bloem J."/>
            <person name="Labutti K."/>
            <person name="Salamov A."/>
            <person name="Andreopoulos B."/>
            <person name="Baker S."/>
            <person name="Barry K."/>
            <person name="Bills G."/>
            <person name="Bluhm B."/>
            <person name="Cannon C."/>
            <person name="Castanera R."/>
            <person name="Culley D."/>
            <person name="Daum C."/>
            <person name="Ezra D."/>
            <person name="Gonzalez J."/>
            <person name="Henrissat B."/>
            <person name="Kuo A."/>
            <person name="Liang C."/>
            <person name="Lipzen A."/>
            <person name="Lutzoni F."/>
            <person name="Magnuson J."/>
            <person name="Mondo S."/>
            <person name="Nolan M."/>
            <person name="Ohm R."/>
            <person name="Pangilinan J."/>
            <person name="Park H.-J."/>
            <person name="Ramirez L."/>
            <person name="Alfaro M."/>
            <person name="Sun H."/>
            <person name="Tritt A."/>
            <person name="Yoshinaga Y."/>
            <person name="Zwiers L.-H."/>
            <person name="Turgeon B."/>
            <person name="Goodwin S."/>
            <person name="Spatafora J."/>
            <person name="Crous P."/>
            <person name="Grigoriev I."/>
        </authorList>
    </citation>
    <scope>NUCLEOTIDE SEQUENCE</scope>
    <source>
        <strain evidence="1">CBS 207.26</strain>
    </source>
</reference>
<accession>A0A6A6D6H3</accession>